<dbReference type="RefSeq" id="WP_270027607.1">
    <property type="nucleotide sequence ID" value="NZ_JAPDDP010000048.1"/>
</dbReference>
<reference evidence="1" key="1">
    <citation type="submission" date="2022-10" db="EMBL/GenBank/DDBJ databases">
        <title>The WGS of Solirubrobacter phytolaccae KCTC 29190.</title>
        <authorList>
            <person name="Jiang Z."/>
        </authorList>
    </citation>
    <scope>NUCLEOTIDE SEQUENCE</scope>
    <source>
        <strain evidence="1">KCTC 29190</strain>
    </source>
</reference>
<sequence>MVDKEKVVPVPAPWRALPSFHVGGLTDVGFAESDGQEFLLVVSHNGRGVFDFDGNRVARDDTGLDDTWHDARALTAQGIGPLEGVRVPIVGLSGGGFPLTTGDDWSVAHEDEGRVELTAPDGSSRLIHNDDFFEVRAVGFSLSGKAIVIATAGECYLFTRS</sequence>
<comment type="caution">
    <text evidence="1">The sequence shown here is derived from an EMBL/GenBank/DDBJ whole genome shotgun (WGS) entry which is preliminary data.</text>
</comment>
<organism evidence="1 2">
    <name type="scientific">Solirubrobacter phytolaccae</name>
    <dbReference type="NCBI Taxonomy" id="1404360"/>
    <lineage>
        <taxon>Bacteria</taxon>
        <taxon>Bacillati</taxon>
        <taxon>Actinomycetota</taxon>
        <taxon>Thermoleophilia</taxon>
        <taxon>Solirubrobacterales</taxon>
        <taxon>Solirubrobacteraceae</taxon>
        <taxon>Solirubrobacter</taxon>
    </lineage>
</organism>
<dbReference type="EMBL" id="JAPDDP010000048">
    <property type="protein sequence ID" value="MDA0183211.1"/>
    <property type="molecule type" value="Genomic_DNA"/>
</dbReference>
<keyword evidence="2" id="KW-1185">Reference proteome</keyword>
<evidence type="ECO:0000313" key="1">
    <source>
        <dbReference type="EMBL" id="MDA0183211.1"/>
    </source>
</evidence>
<evidence type="ECO:0000313" key="2">
    <source>
        <dbReference type="Proteomes" id="UP001147653"/>
    </source>
</evidence>
<name>A0A9X3NC14_9ACTN</name>
<dbReference type="Proteomes" id="UP001147653">
    <property type="component" value="Unassembled WGS sequence"/>
</dbReference>
<proteinExistence type="predicted"/>
<gene>
    <name evidence="1" type="ORF">OJ997_23070</name>
</gene>
<dbReference type="AlphaFoldDB" id="A0A9X3NC14"/>
<protein>
    <submittedName>
        <fullName evidence="1">Uncharacterized protein</fullName>
    </submittedName>
</protein>
<accession>A0A9X3NC14</accession>